<evidence type="ECO:0000256" key="2">
    <source>
        <dbReference type="ARBA" id="ARBA00023295"/>
    </source>
</evidence>
<evidence type="ECO:0000313" key="4">
    <source>
        <dbReference type="EMBL" id="GAA4890344.1"/>
    </source>
</evidence>
<name>A0ABP9F0Q4_9ACTN</name>
<organism evidence="4 5">
    <name type="scientific">Tessaracoccus lubricantis</name>
    <dbReference type="NCBI Taxonomy" id="545543"/>
    <lineage>
        <taxon>Bacteria</taxon>
        <taxon>Bacillati</taxon>
        <taxon>Actinomycetota</taxon>
        <taxon>Actinomycetes</taxon>
        <taxon>Propionibacteriales</taxon>
        <taxon>Propionibacteriaceae</taxon>
        <taxon>Tessaracoccus</taxon>
    </lineage>
</organism>
<dbReference type="RefSeq" id="WP_345578065.1">
    <property type="nucleotide sequence ID" value="NZ_BAABLV010000006.1"/>
</dbReference>
<gene>
    <name evidence="4" type="ORF">GCM10025789_03520</name>
</gene>
<keyword evidence="1 4" id="KW-0378">Hydrolase</keyword>
<dbReference type="Gene3D" id="3.90.245.10">
    <property type="entry name" value="Ribonucleoside hydrolase-like"/>
    <property type="match status" value="1"/>
</dbReference>
<sequence length="284" mass="31163">MQRTRLLISTDAKNEADDQFAIVHALLSPTLDVRAVLPAHFGAPGSLAASHEEAKLLLSLLGMTDRTPIAIGSPGPLLNEHDPIDSPAARKIVEESQRGGTLHIAALGPLTDVASALLLDPDLAKRDVVVIWIGGPPYNNIEPAYWPEYNLSNDIHAANVVFSSAMPVWQVPMDVYTLVGVSYDELEHKVRPRGRIGDYLVSQLLDWNERNMNRSVDFRSLGDSPAIGIVLNPFGAVWRRHPAPRFTADGAMISGSSGHTVRVCERLDTRYLLEDFFAKLHRAP</sequence>
<dbReference type="InterPro" id="IPR023186">
    <property type="entry name" value="IUNH"/>
</dbReference>
<dbReference type="GO" id="GO:0016787">
    <property type="term" value="F:hydrolase activity"/>
    <property type="evidence" value="ECO:0007669"/>
    <property type="project" value="UniProtKB-KW"/>
</dbReference>
<keyword evidence="2" id="KW-0326">Glycosidase</keyword>
<dbReference type="InterPro" id="IPR036452">
    <property type="entry name" value="Ribo_hydro-like"/>
</dbReference>
<dbReference type="EMBL" id="BAABLV010000006">
    <property type="protein sequence ID" value="GAA4890344.1"/>
    <property type="molecule type" value="Genomic_DNA"/>
</dbReference>
<accession>A0ABP9F0Q4</accession>
<dbReference type="Proteomes" id="UP001501521">
    <property type="component" value="Unassembled WGS sequence"/>
</dbReference>
<dbReference type="PANTHER" id="PTHR12304:SF4">
    <property type="entry name" value="URIDINE NUCLEOSIDASE"/>
    <property type="match status" value="1"/>
</dbReference>
<comment type="caution">
    <text evidence="4">The sequence shown here is derived from an EMBL/GenBank/DDBJ whole genome shotgun (WGS) entry which is preliminary data.</text>
</comment>
<keyword evidence="5" id="KW-1185">Reference proteome</keyword>
<dbReference type="SUPFAM" id="SSF53590">
    <property type="entry name" value="Nucleoside hydrolase"/>
    <property type="match status" value="1"/>
</dbReference>
<reference evidence="5" key="1">
    <citation type="journal article" date="2019" name="Int. J. Syst. Evol. Microbiol.">
        <title>The Global Catalogue of Microorganisms (GCM) 10K type strain sequencing project: providing services to taxonomists for standard genome sequencing and annotation.</title>
        <authorList>
            <consortium name="The Broad Institute Genomics Platform"/>
            <consortium name="The Broad Institute Genome Sequencing Center for Infectious Disease"/>
            <person name="Wu L."/>
            <person name="Ma J."/>
        </authorList>
    </citation>
    <scope>NUCLEOTIDE SEQUENCE [LARGE SCALE GENOMIC DNA]</scope>
    <source>
        <strain evidence="5">JCM 19125</strain>
    </source>
</reference>
<proteinExistence type="predicted"/>
<dbReference type="PANTHER" id="PTHR12304">
    <property type="entry name" value="INOSINE-URIDINE PREFERRING NUCLEOSIDE HYDROLASE"/>
    <property type="match status" value="1"/>
</dbReference>
<evidence type="ECO:0000259" key="3">
    <source>
        <dbReference type="Pfam" id="PF01156"/>
    </source>
</evidence>
<evidence type="ECO:0000256" key="1">
    <source>
        <dbReference type="ARBA" id="ARBA00022801"/>
    </source>
</evidence>
<protein>
    <submittedName>
        <fullName evidence="4">Nucleoside hydrolase</fullName>
    </submittedName>
</protein>
<feature type="domain" description="Inosine/uridine-preferring nucleoside hydrolase" evidence="3">
    <location>
        <begin position="7"/>
        <end position="236"/>
    </location>
</feature>
<dbReference type="InterPro" id="IPR001910">
    <property type="entry name" value="Inosine/uridine_hydrolase_dom"/>
</dbReference>
<dbReference type="Pfam" id="PF01156">
    <property type="entry name" value="IU_nuc_hydro"/>
    <property type="match status" value="1"/>
</dbReference>
<evidence type="ECO:0000313" key="5">
    <source>
        <dbReference type="Proteomes" id="UP001501521"/>
    </source>
</evidence>